<keyword evidence="1" id="KW-1133">Transmembrane helix</keyword>
<dbReference type="EMBL" id="RAQO01000007">
    <property type="protein sequence ID" value="RKF17538.1"/>
    <property type="molecule type" value="Genomic_DNA"/>
</dbReference>
<dbReference type="AlphaFoldDB" id="A0A420EA30"/>
<dbReference type="InterPro" id="IPR012429">
    <property type="entry name" value="HGSNAT_cat"/>
</dbReference>
<reference evidence="3 4" key="1">
    <citation type="submission" date="2018-09" db="EMBL/GenBank/DDBJ databases">
        <authorList>
            <person name="Wang Z."/>
        </authorList>
    </citation>
    <scope>NUCLEOTIDE SEQUENCE [LARGE SCALE GENOMIC DNA]</scope>
    <source>
        <strain evidence="3 4">ALS 81</strain>
    </source>
</reference>
<feature type="transmembrane region" description="Helical" evidence="1">
    <location>
        <begin position="118"/>
        <end position="137"/>
    </location>
</feature>
<feature type="transmembrane region" description="Helical" evidence="1">
    <location>
        <begin position="57"/>
        <end position="78"/>
    </location>
</feature>
<evidence type="ECO:0000313" key="4">
    <source>
        <dbReference type="Proteomes" id="UP000286482"/>
    </source>
</evidence>
<feature type="transmembrane region" description="Helical" evidence="1">
    <location>
        <begin position="312"/>
        <end position="332"/>
    </location>
</feature>
<dbReference type="PANTHER" id="PTHR40407">
    <property type="entry name" value="MEMBRANE PROTEIN-LIKE PROTEIN"/>
    <property type="match status" value="1"/>
</dbReference>
<comment type="caution">
    <text evidence="3">The sequence shown here is derived from an EMBL/GenBank/DDBJ whole genome shotgun (WGS) entry which is preliminary data.</text>
</comment>
<keyword evidence="1" id="KW-0812">Transmembrane</keyword>
<accession>A0A420EA30</accession>
<proteinExistence type="predicted"/>
<dbReference type="Proteomes" id="UP000286482">
    <property type="component" value="Unassembled WGS sequence"/>
</dbReference>
<evidence type="ECO:0000259" key="2">
    <source>
        <dbReference type="Pfam" id="PF07786"/>
    </source>
</evidence>
<feature type="transmembrane region" description="Helical" evidence="1">
    <location>
        <begin position="338"/>
        <end position="360"/>
    </location>
</feature>
<feature type="transmembrane region" description="Helical" evidence="1">
    <location>
        <begin position="142"/>
        <end position="163"/>
    </location>
</feature>
<dbReference type="OrthoDB" id="508112at2"/>
<feature type="transmembrane region" description="Helical" evidence="1">
    <location>
        <begin position="225"/>
        <end position="242"/>
    </location>
</feature>
<dbReference type="PANTHER" id="PTHR40407:SF1">
    <property type="entry name" value="HEPARAN-ALPHA-GLUCOSAMINIDE N-ACETYLTRANSFERASE CATALYTIC DOMAIN-CONTAINING PROTEIN"/>
    <property type="match status" value="1"/>
</dbReference>
<feature type="transmembrane region" description="Helical" evidence="1">
    <location>
        <begin position="90"/>
        <end position="112"/>
    </location>
</feature>
<gene>
    <name evidence="3" type="ORF">DBZ36_13310</name>
</gene>
<dbReference type="RefSeq" id="WP_120355561.1">
    <property type="nucleotide sequence ID" value="NZ_RAQO01000007.1"/>
</dbReference>
<sequence>MTSETIRKRINSIDAMRGIVIIIMLLDHVRERVFLHVPLADPMVIETTTEGLFFGRLLAHFCAPTFVFLTGLSAWLFAQSRDHDLSATRGFLLKRGVFLVFLEIVVINFSWMGHYETLYLQVIWAIGLSMLALACCVSWPRWLLLSVGGVIVAGHNLLSPISFEMGHWFYPVWTILHDRGMLLESDLLNIRASYPVLPWIGIILLGYAAGPLYAQTMAASTRQRALLALGLGSLALFVLLRSNNFYGEPSLWQHYASLPQTLMSFFNLTKYPPSLNFSLLTLGGMFLGLLILERYETKANKILSVYGGAPMFVYIVHLYFLLIAYSICYSIWGPNKGVYFGVDEVWQLWLISGLLTLALYKPTKAFERYKRASTQAWIKYL</sequence>
<feature type="transmembrane region" description="Helical" evidence="1">
    <location>
        <begin position="12"/>
        <end position="29"/>
    </location>
</feature>
<keyword evidence="1" id="KW-0472">Membrane</keyword>
<protein>
    <submittedName>
        <fullName evidence="3">DUF1624 domain-containing protein</fullName>
    </submittedName>
</protein>
<feature type="domain" description="Heparan-alpha-glucosaminide N-acetyltransferase catalytic" evidence="2">
    <location>
        <begin position="9"/>
        <end position="237"/>
    </location>
</feature>
<feature type="transmembrane region" description="Helical" evidence="1">
    <location>
        <begin position="274"/>
        <end position="292"/>
    </location>
</feature>
<dbReference type="Pfam" id="PF07786">
    <property type="entry name" value="HGSNAT_cat"/>
    <property type="match status" value="1"/>
</dbReference>
<keyword evidence="4" id="KW-1185">Reference proteome</keyword>
<feature type="transmembrane region" description="Helical" evidence="1">
    <location>
        <begin position="196"/>
        <end position="213"/>
    </location>
</feature>
<evidence type="ECO:0000313" key="3">
    <source>
        <dbReference type="EMBL" id="RKF17538.1"/>
    </source>
</evidence>
<name>A0A420EA30_9ALTE</name>
<evidence type="ECO:0000256" key="1">
    <source>
        <dbReference type="SAM" id="Phobius"/>
    </source>
</evidence>
<organism evidence="3 4">
    <name type="scientific">Alginatibacterium sediminis</name>
    <dbReference type="NCBI Taxonomy" id="2164068"/>
    <lineage>
        <taxon>Bacteria</taxon>
        <taxon>Pseudomonadati</taxon>
        <taxon>Pseudomonadota</taxon>
        <taxon>Gammaproteobacteria</taxon>
        <taxon>Alteromonadales</taxon>
        <taxon>Alteromonadaceae</taxon>
        <taxon>Alginatibacterium</taxon>
    </lineage>
</organism>